<evidence type="ECO:0000313" key="4">
    <source>
        <dbReference type="EMBL" id="OQV14473.1"/>
    </source>
</evidence>
<proteinExistence type="inferred from homology"/>
<dbReference type="PANTHER" id="PTHR14143">
    <property type="entry name" value="INTERFERON-INDUCIBLE GTPASE FAMILY MEMBER"/>
    <property type="match status" value="1"/>
</dbReference>
<gene>
    <name evidence="4" type="ORF">BV898_11315</name>
</gene>
<dbReference type="SUPFAM" id="SSF52540">
    <property type="entry name" value="P-loop containing nucleoside triphosphate hydrolases"/>
    <property type="match status" value="1"/>
</dbReference>
<sequence length="281" mass="30883">MGAALVKIGAALLEAAPAVITTQVVERVIPAVFDGIVSLLKKMSTPPNQPKDIPLAVAKQDPKEIREAVRKAIGMDCVGKYNFGVTGFTGTGKSSFINAVRGLKPTDDGAATVGIDETTLTLQSYPDPRYPHIVYWDTPGCGTTSVPVKEYFTTQKLFCFDCLLIIVGNRILESDLEIARAALDLNIPVFFVRSQSDKSLRDVMENEELELDEALEKMHDMKKTMRAYLDSQGFAVVRLFVISAKVVFELFGTEKLSGQYELFDERSLIESVITVSYAGRS</sequence>
<dbReference type="Pfam" id="PF05049">
    <property type="entry name" value="IIGP"/>
    <property type="match status" value="1"/>
</dbReference>
<dbReference type="EMBL" id="MTYJ01000104">
    <property type="protein sequence ID" value="OQV14473.1"/>
    <property type="molecule type" value="Genomic_DNA"/>
</dbReference>
<evidence type="ECO:0000259" key="3">
    <source>
        <dbReference type="PROSITE" id="PS51716"/>
    </source>
</evidence>
<evidence type="ECO:0000313" key="5">
    <source>
        <dbReference type="Proteomes" id="UP000192578"/>
    </source>
</evidence>
<accession>A0A1W0WH71</accession>
<dbReference type="Proteomes" id="UP000192578">
    <property type="component" value="Unassembled WGS sequence"/>
</dbReference>
<dbReference type="PROSITE" id="PS51716">
    <property type="entry name" value="G_IRG"/>
    <property type="match status" value="1"/>
</dbReference>
<dbReference type="InterPro" id="IPR027417">
    <property type="entry name" value="P-loop_NTPase"/>
</dbReference>
<dbReference type="Gene3D" id="3.40.50.300">
    <property type="entry name" value="P-loop containing nucleotide triphosphate hydrolases"/>
    <property type="match status" value="1"/>
</dbReference>
<comment type="similarity">
    <text evidence="1">Belongs to the TRAFAC class dynamin-like GTPase superfamily. IRG family.</text>
</comment>
<protein>
    <submittedName>
        <fullName evidence="4">Interferon-inducible GTPase 1</fullName>
    </submittedName>
</protein>
<organism evidence="4 5">
    <name type="scientific">Hypsibius exemplaris</name>
    <name type="common">Freshwater tardigrade</name>
    <dbReference type="NCBI Taxonomy" id="2072580"/>
    <lineage>
        <taxon>Eukaryota</taxon>
        <taxon>Metazoa</taxon>
        <taxon>Ecdysozoa</taxon>
        <taxon>Tardigrada</taxon>
        <taxon>Eutardigrada</taxon>
        <taxon>Parachela</taxon>
        <taxon>Hypsibioidea</taxon>
        <taxon>Hypsibiidae</taxon>
        <taxon>Hypsibius</taxon>
    </lineage>
</organism>
<dbReference type="GO" id="GO:0005525">
    <property type="term" value="F:GTP binding"/>
    <property type="evidence" value="ECO:0007669"/>
    <property type="project" value="InterPro"/>
</dbReference>
<dbReference type="OrthoDB" id="422720at2759"/>
<feature type="domain" description="IRG-type G" evidence="3">
    <location>
        <begin position="79"/>
        <end position="275"/>
    </location>
</feature>
<keyword evidence="2" id="KW-0175">Coiled coil</keyword>
<dbReference type="AlphaFoldDB" id="A0A1W0WH71"/>
<evidence type="ECO:0000256" key="1">
    <source>
        <dbReference type="ARBA" id="ARBA00005429"/>
    </source>
</evidence>
<comment type="caution">
    <text evidence="4">The sequence shown here is derived from an EMBL/GenBank/DDBJ whole genome shotgun (WGS) entry which is preliminary data.</text>
</comment>
<name>A0A1W0WH71_HYPEX</name>
<dbReference type="InterPro" id="IPR007743">
    <property type="entry name" value="Immunity-related_GTPase-like"/>
</dbReference>
<dbReference type="PANTHER" id="PTHR14143:SF1">
    <property type="entry name" value="IRG-TYPE G DOMAIN-CONTAINING PROTEIN"/>
    <property type="match status" value="1"/>
</dbReference>
<dbReference type="InterPro" id="IPR030385">
    <property type="entry name" value="G_IRG_dom"/>
</dbReference>
<keyword evidence="5" id="KW-1185">Reference proteome</keyword>
<reference evidence="5" key="1">
    <citation type="submission" date="2017-01" db="EMBL/GenBank/DDBJ databases">
        <title>Comparative genomics of anhydrobiosis in the tardigrade Hypsibius dujardini.</title>
        <authorList>
            <person name="Yoshida Y."/>
            <person name="Koutsovoulos G."/>
            <person name="Laetsch D."/>
            <person name="Stevens L."/>
            <person name="Kumar S."/>
            <person name="Horikawa D."/>
            <person name="Ishino K."/>
            <person name="Komine S."/>
            <person name="Tomita M."/>
            <person name="Blaxter M."/>
            <person name="Arakawa K."/>
        </authorList>
    </citation>
    <scope>NUCLEOTIDE SEQUENCE [LARGE SCALE GENOMIC DNA]</scope>
    <source>
        <strain evidence="5">Z151</strain>
    </source>
</reference>
<evidence type="ECO:0000256" key="2">
    <source>
        <dbReference type="SAM" id="Coils"/>
    </source>
</evidence>
<feature type="coiled-coil region" evidence="2">
    <location>
        <begin position="197"/>
        <end position="224"/>
    </location>
</feature>
<dbReference type="GO" id="GO:0016020">
    <property type="term" value="C:membrane"/>
    <property type="evidence" value="ECO:0007669"/>
    <property type="project" value="InterPro"/>
</dbReference>